<accession>A0A804N3R7</accession>
<protein>
    <submittedName>
        <fullName evidence="2">Uncharacterized protein</fullName>
    </submittedName>
</protein>
<feature type="region of interest" description="Disordered" evidence="1">
    <location>
        <begin position="1"/>
        <end position="31"/>
    </location>
</feature>
<sequence length="85" mass="9487">MSRHVELPVREAGDREDGGKSRTKGWRGRRQPEEEVVPWWSVSAPAPVCVVFLRAVGAAAVWGGESAGGWTAAWEGRSRCRRRRE</sequence>
<evidence type="ECO:0000313" key="3">
    <source>
        <dbReference type="Proteomes" id="UP000007305"/>
    </source>
</evidence>
<proteinExistence type="predicted"/>
<keyword evidence="3" id="KW-1185">Reference proteome</keyword>
<dbReference type="InParanoid" id="A0A804N3R7"/>
<name>A0A804N3R7_MAIZE</name>
<reference evidence="3" key="1">
    <citation type="submission" date="2015-12" db="EMBL/GenBank/DDBJ databases">
        <title>Update maize B73 reference genome by single molecule sequencing technologies.</title>
        <authorList>
            <consortium name="Maize Genome Sequencing Project"/>
            <person name="Ware D."/>
        </authorList>
    </citation>
    <scope>NUCLEOTIDE SEQUENCE [LARGE SCALE GENOMIC DNA]</scope>
    <source>
        <strain evidence="3">cv. B73</strain>
    </source>
</reference>
<organism evidence="2 3">
    <name type="scientific">Zea mays</name>
    <name type="common">Maize</name>
    <dbReference type="NCBI Taxonomy" id="4577"/>
    <lineage>
        <taxon>Eukaryota</taxon>
        <taxon>Viridiplantae</taxon>
        <taxon>Streptophyta</taxon>
        <taxon>Embryophyta</taxon>
        <taxon>Tracheophyta</taxon>
        <taxon>Spermatophyta</taxon>
        <taxon>Magnoliopsida</taxon>
        <taxon>Liliopsida</taxon>
        <taxon>Poales</taxon>
        <taxon>Poaceae</taxon>
        <taxon>PACMAD clade</taxon>
        <taxon>Panicoideae</taxon>
        <taxon>Andropogonodae</taxon>
        <taxon>Andropogoneae</taxon>
        <taxon>Tripsacinae</taxon>
        <taxon>Zea</taxon>
    </lineage>
</organism>
<evidence type="ECO:0000256" key="1">
    <source>
        <dbReference type="SAM" id="MobiDB-lite"/>
    </source>
</evidence>
<evidence type="ECO:0000313" key="2">
    <source>
        <dbReference type="EnsemblPlants" id="Zm00001eb132560_P001"/>
    </source>
</evidence>
<feature type="compositionally biased region" description="Basic and acidic residues" evidence="1">
    <location>
        <begin position="1"/>
        <end position="20"/>
    </location>
</feature>
<dbReference type="Proteomes" id="UP000007305">
    <property type="component" value="Chromosome 3"/>
</dbReference>
<dbReference type="Gramene" id="Zm00001eb132560_T001">
    <property type="protein sequence ID" value="Zm00001eb132560_P001"/>
    <property type="gene ID" value="Zm00001eb132560"/>
</dbReference>
<reference evidence="2" key="2">
    <citation type="submission" date="2019-07" db="EMBL/GenBank/DDBJ databases">
        <authorList>
            <person name="Seetharam A."/>
            <person name="Woodhouse M."/>
            <person name="Cannon E."/>
        </authorList>
    </citation>
    <scope>NUCLEOTIDE SEQUENCE [LARGE SCALE GENOMIC DNA]</scope>
    <source>
        <strain evidence="2">cv. B73</strain>
    </source>
</reference>
<dbReference type="AlphaFoldDB" id="A0A804N3R7"/>
<dbReference type="EnsemblPlants" id="Zm00001eb132560_T001">
    <property type="protein sequence ID" value="Zm00001eb132560_P001"/>
    <property type="gene ID" value="Zm00001eb132560"/>
</dbReference>
<reference evidence="2" key="3">
    <citation type="submission" date="2021-05" db="UniProtKB">
        <authorList>
            <consortium name="EnsemblPlants"/>
        </authorList>
    </citation>
    <scope>IDENTIFICATION</scope>
    <source>
        <strain evidence="2">cv. B73</strain>
    </source>
</reference>